<dbReference type="OrthoDB" id="41125at2759"/>
<accession>K0SI82</accession>
<feature type="transmembrane region" description="Helical" evidence="2">
    <location>
        <begin position="92"/>
        <end position="114"/>
    </location>
</feature>
<feature type="domain" description="CSC1/OSCA1-like N-terminal transmembrane" evidence="3">
    <location>
        <begin position="446"/>
        <end position="536"/>
    </location>
</feature>
<feature type="compositionally biased region" description="Basic and acidic residues" evidence="1">
    <location>
        <begin position="12"/>
        <end position="21"/>
    </location>
</feature>
<keyword evidence="2" id="KW-0812">Transmembrane</keyword>
<dbReference type="AlphaFoldDB" id="K0SI82"/>
<protein>
    <recommendedName>
        <fullName evidence="7">CSC1/OSCA1-like cytosolic domain-containing protein</fullName>
    </recommendedName>
</protein>
<feature type="region of interest" description="Disordered" evidence="1">
    <location>
        <begin position="1"/>
        <end position="21"/>
    </location>
</feature>
<evidence type="ECO:0008006" key="7">
    <source>
        <dbReference type="Google" id="ProtNLM"/>
    </source>
</evidence>
<keyword evidence="6" id="KW-1185">Reference proteome</keyword>
<evidence type="ECO:0000259" key="4">
    <source>
        <dbReference type="Pfam" id="PF14703"/>
    </source>
</evidence>
<sequence length="796" mass="91241">MEKSDGGPQVFRRGDGCDGRARDRAPAEIPLDGAVTRLAFASAILAIVSSLLLHQSPSEADWDDPSSRSLQVECTAFGVNFEENTAVSTWAAIRYVCFVSLTIGFLCLLGYEIFRRDPIFGKYVYDRKRLARPTKTPPPLMLSRSLWTGDEMDEEETDEETLHSRRKRRRGCCRVFPAVLEIIFLNLDENYIRYSRAADEARRRREQNGMYTCCRTGCFHNNCCNQIYTPNTRFEDNNKDGEYFVNEDGYVLYPGHPCDRRNAAEQRTGKEAQSYSFDETPVFVKRKWRKTISDLFPEDETKTDIVSLSDEGEEERDDRDRERLDSLPSRDCSIVANEKSQSRAHTEVSIADDTTDKIQDGESDSQPRYPSRLTAICMPPGFHNLTTAVAFLADFLQFDLFKRLFHKLGMSTMKHFPSVVSSTNGTAERGDDAVHVAQPGRDLTAVDAELLRCAGFDTFLLIRLARFGFDVTCYPFLFSCVAILPMYWTSPNKVGAIDDDYLSMTINRVEDGSYKLALIMVFQAFLYTYILRRLWIEWEVFIKLRHEFLIDGDTSFDRRPSYMRKFRNSVMVECIPPSHRSDKSLRQVFESLFPGQIQHAEMLIDTTKLERILAKRQKLISKCDSVDARYKYMQWYDEKHQKKKPTEPPIVKEGGYCCGVGGEETPALPYYENKLRDEDENAQELYDYIVEARLRNRNDSIVNRRTDSLSGSKHGTSPGLQELLVPERIQKLFGKEEEFFSGTGIVEFKSIATKQTATQCNLSGQSYWMITSEAPDPRDILWVNISGAQFGFLSTQ</sequence>
<gene>
    <name evidence="5" type="ORF">THAOC_21715</name>
</gene>
<proteinExistence type="predicted"/>
<dbReference type="InterPro" id="IPR045122">
    <property type="entry name" value="Csc1-like"/>
</dbReference>
<name>K0SI82_THAOC</name>
<comment type="caution">
    <text evidence="5">The sequence shown here is derived from an EMBL/GenBank/DDBJ whole genome shotgun (WGS) entry which is preliminary data.</text>
</comment>
<dbReference type="Proteomes" id="UP000266841">
    <property type="component" value="Unassembled WGS sequence"/>
</dbReference>
<keyword evidence="2" id="KW-0472">Membrane</keyword>
<dbReference type="PANTHER" id="PTHR13018">
    <property type="entry name" value="PROBABLE MEMBRANE PROTEIN DUF221-RELATED"/>
    <property type="match status" value="1"/>
</dbReference>
<evidence type="ECO:0000313" key="5">
    <source>
        <dbReference type="EMBL" id="EJK58182.1"/>
    </source>
</evidence>
<reference evidence="5 6" key="1">
    <citation type="journal article" date="2012" name="Genome Biol.">
        <title>Genome and low-iron response of an oceanic diatom adapted to chronic iron limitation.</title>
        <authorList>
            <person name="Lommer M."/>
            <person name="Specht M."/>
            <person name="Roy A.S."/>
            <person name="Kraemer L."/>
            <person name="Andreson R."/>
            <person name="Gutowska M.A."/>
            <person name="Wolf J."/>
            <person name="Bergner S.V."/>
            <person name="Schilhabel M.B."/>
            <person name="Klostermeier U.C."/>
            <person name="Beiko R.G."/>
            <person name="Rosenstiel P."/>
            <person name="Hippler M."/>
            <person name="Laroche J."/>
        </authorList>
    </citation>
    <scope>NUCLEOTIDE SEQUENCE [LARGE SCALE GENOMIC DNA]</scope>
    <source>
        <strain evidence="5 6">CCMP1005</strain>
    </source>
</reference>
<dbReference type="Pfam" id="PF14703">
    <property type="entry name" value="PHM7_cyt"/>
    <property type="match status" value="1"/>
</dbReference>
<dbReference type="GO" id="GO:0005886">
    <property type="term" value="C:plasma membrane"/>
    <property type="evidence" value="ECO:0007669"/>
    <property type="project" value="TreeGrafter"/>
</dbReference>
<dbReference type="GO" id="GO:0005227">
    <property type="term" value="F:calcium-activated cation channel activity"/>
    <property type="evidence" value="ECO:0007669"/>
    <property type="project" value="InterPro"/>
</dbReference>
<organism evidence="5 6">
    <name type="scientific">Thalassiosira oceanica</name>
    <name type="common">Marine diatom</name>
    <dbReference type="NCBI Taxonomy" id="159749"/>
    <lineage>
        <taxon>Eukaryota</taxon>
        <taxon>Sar</taxon>
        <taxon>Stramenopiles</taxon>
        <taxon>Ochrophyta</taxon>
        <taxon>Bacillariophyta</taxon>
        <taxon>Coscinodiscophyceae</taxon>
        <taxon>Thalassiosirophycidae</taxon>
        <taxon>Thalassiosirales</taxon>
        <taxon>Thalassiosiraceae</taxon>
        <taxon>Thalassiosira</taxon>
    </lineage>
</organism>
<evidence type="ECO:0000259" key="3">
    <source>
        <dbReference type="Pfam" id="PF13967"/>
    </source>
</evidence>
<dbReference type="EMBL" id="AGNL01025993">
    <property type="protein sequence ID" value="EJK58182.1"/>
    <property type="molecule type" value="Genomic_DNA"/>
</dbReference>
<feature type="region of interest" description="Disordered" evidence="1">
    <location>
        <begin position="303"/>
        <end position="370"/>
    </location>
</feature>
<feature type="domain" description="CSC1/OSCA1-like cytosolic" evidence="4">
    <location>
        <begin position="569"/>
        <end position="685"/>
    </location>
</feature>
<evidence type="ECO:0000256" key="2">
    <source>
        <dbReference type="SAM" id="Phobius"/>
    </source>
</evidence>
<keyword evidence="2" id="KW-1133">Transmembrane helix</keyword>
<evidence type="ECO:0000256" key="1">
    <source>
        <dbReference type="SAM" id="MobiDB-lite"/>
    </source>
</evidence>
<dbReference type="PANTHER" id="PTHR13018:SF5">
    <property type="entry name" value="RE44586P"/>
    <property type="match status" value="1"/>
</dbReference>
<dbReference type="Pfam" id="PF13967">
    <property type="entry name" value="RSN1_TM"/>
    <property type="match status" value="1"/>
</dbReference>
<dbReference type="InterPro" id="IPR032880">
    <property type="entry name" value="CSC1/OSCA1-like_N"/>
</dbReference>
<evidence type="ECO:0000313" key="6">
    <source>
        <dbReference type="Proteomes" id="UP000266841"/>
    </source>
</evidence>
<dbReference type="InterPro" id="IPR027815">
    <property type="entry name" value="CSC1/OSCA1-like_cyt"/>
</dbReference>